<dbReference type="EMBL" id="BMJQ01000004">
    <property type="protein sequence ID" value="GGF14227.1"/>
    <property type="molecule type" value="Genomic_DNA"/>
</dbReference>
<dbReference type="PROSITE" id="PS50112">
    <property type="entry name" value="PAS"/>
    <property type="match status" value="1"/>
</dbReference>
<dbReference type="CDD" id="cd06225">
    <property type="entry name" value="HAMP"/>
    <property type="match status" value="1"/>
</dbReference>
<keyword evidence="6" id="KW-1185">Reference proteome</keyword>
<dbReference type="Gene3D" id="6.10.340.10">
    <property type="match status" value="1"/>
</dbReference>
<dbReference type="SMART" id="SM00304">
    <property type="entry name" value="HAMP"/>
    <property type="match status" value="1"/>
</dbReference>
<dbReference type="SMART" id="SM00267">
    <property type="entry name" value="GGDEF"/>
    <property type="match status" value="1"/>
</dbReference>
<name>A0A8J3E2W4_9PROT</name>
<dbReference type="AlphaFoldDB" id="A0A8J3E2W4"/>
<dbReference type="InterPro" id="IPR052155">
    <property type="entry name" value="Biofilm_reg_signaling"/>
</dbReference>
<dbReference type="RefSeq" id="WP_189045113.1">
    <property type="nucleotide sequence ID" value="NZ_BMJQ01000004.1"/>
</dbReference>
<dbReference type="Gene3D" id="3.30.450.20">
    <property type="entry name" value="PAS domain"/>
    <property type="match status" value="1"/>
</dbReference>
<reference evidence="5" key="1">
    <citation type="journal article" date="2014" name="Int. J. Syst. Evol. Microbiol.">
        <title>Complete genome sequence of Corynebacterium casei LMG S-19264T (=DSM 44701T), isolated from a smear-ripened cheese.</title>
        <authorList>
            <consortium name="US DOE Joint Genome Institute (JGI-PGF)"/>
            <person name="Walter F."/>
            <person name="Albersmeier A."/>
            <person name="Kalinowski J."/>
            <person name="Ruckert C."/>
        </authorList>
    </citation>
    <scope>NUCLEOTIDE SEQUENCE</scope>
    <source>
        <strain evidence="5">CGMCC 1.15725</strain>
    </source>
</reference>
<evidence type="ECO:0000259" key="2">
    <source>
        <dbReference type="PROSITE" id="PS50883"/>
    </source>
</evidence>
<dbReference type="InterPro" id="IPR035965">
    <property type="entry name" value="PAS-like_dom_sf"/>
</dbReference>
<dbReference type="PROSITE" id="PS50885">
    <property type="entry name" value="HAMP"/>
    <property type="match status" value="1"/>
</dbReference>
<protein>
    <recommendedName>
        <fullName evidence="7">EAL domain-containing protein</fullName>
    </recommendedName>
</protein>
<dbReference type="InterPro" id="IPR029787">
    <property type="entry name" value="Nucleotide_cyclase"/>
</dbReference>
<evidence type="ECO:0008006" key="7">
    <source>
        <dbReference type="Google" id="ProtNLM"/>
    </source>
</evidence>
<proteinExistence type="predicted"/>
<dbReference type="SUPFAM" id="SSF141868">
    <property type="entry name" value="EAL domain-like"/>
    <property type="match status" value="1"/>
</dbReference>
<evidence type="ECO:0000259" key="3">
    <source>
        <dbReference type="PROSITE" id="PS50885"/>
    </source>
</evidence>
<dbReference type="InterPro" id="IPR035919">
    <property type="entry name" value="EAL_sf"/>
</dbReference>
<dbReference type="Pfam" id="PF00563">
    <property type="entry name" value="EAL"/>
    <property type="match status" value="1"/>
</dbReference>
<dbReference type="CDD" id="cd01949">
    <property type="entry name" value="GGDEF"/>
    <property type="match status" value="1"/>
</dbReference>
<dbReference type="InterPro" id="IPR043128">
    <property type="entry name" value="Rev_trsase/Diguanyl_cyclase"/>
</dbReference>
<evidence type="ECO:0000259" key="4">
    <source>
        <dbReference type="PROSITE" id="PS50887"/>
    </source>
</evidence>
<reference evidence="5" key="2">
    <citation type="submission" date="2020-09" db="EMBL/GenBank/DDBJ databases">
        <authorList>
            <person name="Sun Q."/>
            <person name="Zhou Y."/>
        </authorList>
    </citation>
    <scope>NUCLEOTIDE SEQUENCE</scope>
    <source>
        <strain evidence="5">CGMCC 1.15725</strain>
    </source>
</reference>
<dbReference type="InterPro" id="IPR000160">
    <property type="entry name" value="GGDEF_dom"/>
</dbReference>
<feature type="domain" description="HAMP" evidence="3">
    <location>
        <begin position="179"/>
        <end position="231"/>
    </location>
</feature>
<dbReference type="SMART" id="SM00052">
    <property type="entry name" value="EAL"/>
    <property type="match status" value="1"/>
</dbReference>
<dbReference type="InterPro" id="IPR001633">
    <property type="entry name" value="EAL_dom"/>
</dbReference>
<dbReference type="NCBIfam" id="TIGR00254">
    <property type="entry name" value="GGDEF"/>
    <property type="match status" value="1"/>
</dbReference>
<evidence type="ECO:0000313" key="5">
    <source>
        <dbReference type="EMBL" id="GGF14227.1"/>
    </source>
</evidence>
<dbReference type="Proteomes" id="UP000646365">
    <property type="component" value="Unassembled WGS sequence"/>
</dbReference>
<accession>A0A8J3E2W4</accession>
<feature type="domain" description="GGDEF" evidence="4">
    <location>
        <begin position="375"/>
        <end position="507"/>
    </location>
</feature>
<dbReference type="PROSITE" id="PS50887">
    <property type="entry name" value="GGDEF"/>
    <property type="match status" value="1"/>
</dbReference>
<comment type="caution">
    <text evidence="5">The sequence shown here is derived from an EMBL/GenBank/DDBJ whole genome shotgun (WGS) entry which is preliminary data.</text>
</comment>
<dbReference type="Pfam" id="PF00990">
    <property type="entry name" value="GGDEF"/>
    <property type="match status" value="1"/>
</dbReference>
<dbReference type="InterPro" id="IPR000014">
    <property type="entry name" value="PAS"/>
</dbReference>
<dbReference type="InterPro" id="IPR003660">
    <property type="entry name" value="HAMP_dom"/>
</dbReference>
<dbReference type="Gene3D" id="3.20.20.450">
    <property type="entry name" value="EAL domain"/>
    <property type="match status" value="1"/>
</dbReference>
<dbReference type="PANTHER" id="PTHR44757">
    <property type="entry name" value="DIGUANYLATE CYCLASE DGCP"/>
    <property type="match status" value="1"/>
</dbReference>
<dbReference type="PANTHER" id="PTHR44757:SF2">
    <property type="entry name" value="BIOFILM ARCHITECTURE MAINTENANCE PROTEIN MBAA"/>
    <property type="match status" value="1"/>
</dbReference>
<feature type="domain" description="EAL" evidence="2">
    <location>
        <begin position="516"/>
        <end position="772"/>
    </location>
</feature>
<feature type="domain" description="PAS" evidence="1">
    <location>
        <begin position="240"/>
        <end position="276"/>
    </location>
</feature>
<dbReference type="SUPFAM" id="SSF55073">
    <property type="entry name" value="Nucleotide cyclase"/>
    <property type="match status" value="1"/>
</dbReference>
<evidence type="ECO:0000259" key="1">
    <source>
        <dbReference type="PROSITE" id="PS50112"/>
    </source>
</evidence>
<dbReference type="SMART" id="SM00091">
    <property type="entry name" value="PAS"/>
    <property type="match status" value="1"/>
</dbReference>
<dbReference type="Gene3D" id="3.30.70.270">
    <property type="match status" value="1"/>
</dbReference>
<dbReference type="SUPFAM" id="SSF55785">
    <property type="entry name" value="PYP-like sensor domain (PAS domain)"/>
    <property type="match status" value="1"/>
</dbReference>
<dbReference type="GO" id="GO:0007165">
    <property type="term" value="P:signal transduction"/>
    <property type="evidence" value="ECO:0007669"/>
    <property type="project" value="InterPro"/>
</dbReference>
<sequence>MLLAFLGLSTITGGLGIWGASEIRRVGVLGIETYDRPLMAISYARAANTTFEQLNNPALAGKITTADTDGPGKSFFDDLDAAETRASSPDAVAEVRHVRVLAKAWLALKKEANPDADALLRQSNELRAAFDTLIEQMAADGLANRQTTSAVAGLAHQMSLMLTALAVAISLLLAVLLSRRIVRPLSSAAAVADRIAGGDFDARIPEGGNDEAGALLGSMTAMQQRIREMVAKEKSQRRFAEGRLVEALESSTEAMMLLNRHGVILVCNSRVEELLGHAGSGVKDGDIFLEAVVGGDRDRAAVLCTPGEQRLADGRWLKISREETVDGNAFLIWSDITQQKENERKLETAAYEDPLTEVNNRIFFLQRLDALPSDALRAVVVVNVDRFRRFNNAYGTRIADRILIEIARFLKGLIGPDEICARIGADEFALLLDAADPARVRRAIDTLAAAFPMALAIDERAIPVHASVGFALSGPEAGTPQELLASARAAHEQAKRAGGGRIKFFDAALREESRSRLRIETDLPDAIRNRDILLNYQPLIDLNTGRLSGFEALARWMHPELGQIPPGRFIPIAEETRAILDLGKYVLDAAAAQAKCWVDRVPRTDRFTVAVNMSPRQIADPNNAQEILEFLDRDPDAARLLKIEVTEGVLLDDPVGMVKLLKDFKNRGVELSLDDFGTGFSSLSYLHRFPFDVLKIDRSFVIEIVDNPDALRLVQTIIELGQDLGLELVAEGVETAEQAKILRALGCDIGQGYYFSRPIDLETATLLLDEGRDWTLYDQDQRRFAAS</sequence>
<dbReference type="SUPFAM" id="SSF158472">
    <property type="entry name" value="HAMP domain-like"/>
    <property type="match status" value="1"/>
</dbReference>
<dbReference type="CDD" id="cd01948">
    <property type="entry name" value="EAL"/>
    <property type="match status" value="1"/>
</dbReference>
<organism evidence="5 6">
    <name type="scientific">Aliidongia dinghuensis</name>
    <dbReference type="NCBI Taxonomy" id="1867774"/>
    <lineage>
        <taxon>Bacteria</taxon>
        <taxon>Pseudomonadati</taxon>
        <taxon>Pseudomonadota</taxon>
        <taxon>Alphaproteobacteria</taxon>
        <taxon>Rhodospirillales</taxon>
        <taxon>Dongiaceae</taxon>
        <taxon>Aliidongia</taxon>
    </lineage>
</organism>
<dbReference type="PROSITE" id="PS50883">
    <property type="entry name" value="EAL"/>
    <property type="match status" value="1"/>
</dbReference>
<dbReference type="Pfam" id="PF00672">
    <property type="entry name" value="HAMP"/>
    <property type="match status" value="1"/>
</dbReference>
<dbReference type="GO" id="GO:0016020">
    <property type="term" value="C:membrane"/>
    <property type="evidence" value="ECO:0007669"/>
    <property type="project" value="InterPro"/>
</dbReference>
<gene>
    <name evidence="5" type="ORF">GCM10011611_19970</name>
</gene>
<evidence type="ECO:0000313" key="6">
    <source>
        <dbReference type="Proteomes" id="UP000646365"/>
    </source>
</evidence>